<reference evidence="2 3" key="1">
    <citation type="submission" date="2017-06" db="EMBL/GenBank/DDBJ databases">
        <title>Novel microbial phyla capable of carbon fixation and sulfur reduction in deep-sea sediments.</title>
        <authorList>
            <person name="Huang J."/>
            <person name="Baker B."/>
            <person name="Wang Y."/>
        </authorList>
    </citation>
    <scope>NUCLEOTIDE SEQUENCE [LARGE SCALE GENOMIC DNA]</scope>
    <source>
        <strain evidence="2">B3_LCP</strain>
    </source>
</reference>
<organism evidence="2 3">
    <name type="scientific">candidate division LCP-89 bacterium B3_LCP</name>
    <dbReference type="NCBI Taxonomy" id="2012998"/>
    <lineage>
        <taxon>Bacteria</taxon>
        <taxon>Pseudomonadati</taxon>
        <taxon>Bacteria division LCP-89</taxon>
    </lineage>
</organism>
<gene>
    <name evidence="2" type="ORF">CEE37_12310</name>
</gene>
<dbReference type="Pfam" id="PF13699">
    <property type="entry name" value="eCIS_core"/>
    <property type="match status" value="1"/>
</dbReference>
<evidence type="ECO:0000313" key="3">
    <source>
        <dbReference type="Proteomes" id="UP000319619"/>
    </source>
</evidence>
<dbReference type="InterPro" id="IPR025295">
    <property type="entry name" value="eCIS_core_dom"/>
</dbReference>
<protein>
    <recommendedName>
        <fullName evidence="1">eCIS core domain-containing protein</fullName>
    </recommendedName>
</protein>
<dbReference type="EMBL" id="NJBN01000009">
    <property type="protein sequence ID" value="TKJ38542.1"/>
    <property type="molecule type" value="Genomic_DNA"/>
</dbReference>
<sequence length="513" mass="57340">MRTYANKCPQSISLFYYTPSSNTSSAGIRQILRPHSIQTKLTIGSPNDQYEREADRVADQIVRMPDPAIQRQEEEEEEIQTKPIADQITPLVQRQVEEEEEELIQTVQRQCEEEECPIQTQPAANRTSEVTPSLASQIQTIRSGGRPLPEPCRNYFEPRFGRDFSDVHIHTDSKAADVAKSVNSKAFTLGKDIFFGSGQFAPGTDGTERLLAHELTHVVQQRRSTLVRANFIQRETLMIHSERPNPPSTTAGHAFLTLVDAHGNRITRGFWAACTRCATMGLCSDTELLGTLITSVAGRVCNDGNAQTDDTVSYTINSRQYRQIHSYISNAERNPPRYWLPNFACVDFVLEAARVGEISIPDAYFSGISEPIELSRYIQDELNVRESTRLFDAGFSLSRSSGSGPINLTADAHFEVLPPSRRAGAVGYRWIIADDADNRYLMMGSRGSVFRYSTQNNAHIPSGTRALLRQRNVTSATVLCRVQGSSLLSHVGPISYRPSRREVVLRLPVTFVQ</sequence>
<feature type="domain" description="eCIS core" evidence="1">
    <location>
        <begin position="147"/>
        <end position="224"/>
    </location>
</feature>
<evidence type="ECO:0000313" key="2">
    <source>
        <dbReference type="EMBL" id="TKJ38542.1"/>
    </source>
</evidence>
<dbReference type="Proteomes" id="UP000319619">
    <property type="component" value="Unassembled WGS sequence"/>
</dbReference>
<evidence type="ECO:0000259" key="1">
    <source>
        <dbReference type="Pfam" id="PF13699"/>
    </source>
</evidence>
<accession>A0A532UUJ7</accession>
<comment type="caution">
    <text evidence="2">The sequence shown here is derived from an EMBL/GenBank/DDBJ whole genome shotgun (WGS) entry which is preliminary data.</text>
</comment>
<proteinExistence type="predicted"/>
<name>A0A532UUJ7_UNCL8</name>
<dbReference type="AlphaFoldDB" id="A0A532UUJ7"/>